<protein>
    <submittedName>
        <fullName evidence="6">Sugar ABC transporter substrate-binding protein</fullName>
    </submittedName>
</protein>
<keyword evidence="4 5" id="KW-0732">Signal</keyword>
<feature type="chain" id="PRO_5047064749" evidence="5">
    <location>
        <begin position="29"/>
        <end position="433"/>
    </location>
</feature>
<dbReference type="PROSITE" id="PS51257">
    <property type="entry name" value="PROKAR_LIPOPROTEIN"/>
    <property type="match status" value="1"/>
</dbReference>
<reference evidence="6 7" key="1">
    <citation type="submission" date="2024-03" db="EMBL/GenBank/DDBJ databases">
        <title>Human intestinal bacterial collection.</title>
        <authorList>
            <person name="Pauvert C."/>
            <person name="Hitch T.C.A."/>
            <person name="Clavel T."/>
        </authorList>
    </citation>
    <scope>NUCLEOTIDE SEQUENCE [LARGE SCALE GENOMIC DNA]</scope>
    <source>
        <strain evidence="6 7">CLA-SR-H021</strain>
    </source>
</reference>
<accession>A0ABV1DAT9</accession>
<dbReference type="Pfam" id="PF13416">
    <property type="entry name" value="SBP_bac_8"/>
    <property type="match status" value="1"/>
</dbReference>
<evidence type="ECO:0000256" key="2">
    <source>
        <dbReference type="ARBA" id="ARBA00008520"/>
    </source>
</evidence>
<dbReference type="InterPro" id="IPR050490">
    <property type="entry name" value="Bact_solute-bd_prot1"/>
</dbReference>
<comment type="subcellular location">
    <subcellularLocation>
        <location evidence="1">Cell envelope</location>
    </subcellularLocation>
</comment>
<evidence type="ECO:0000256" key="4">
    <source>
        <dbReference type="ARBA" id="ARBA00022729"/>
    </source>
</evidence>
<dbReference type="PANTHER" id="PTHR43649:SF31">
    <property type="entry name" value="SN-GLYCEROL-3-PHOSPHATE-BINDING PERIPLASMIC PROTEIN UGPB"/>
    <property type="match status" value="1"/>
</dbReference>
<dbReference type="InterPro" id="IPR006059">
    <property type="entry name" value="SBP"/>
</dbReference>
<proteinExistence type="inferred from homology"/>
<organism evidence="6 7">
    <name type="scientific">Enterocloster hominis</name>
    <name type="common">ex Hitch et al. 2024</name>
    <dbReference type="NCBI Taxonomy" id="1917870"/>
    <lineage>
        <taxon>Bacteria</taxon>
        <taxon>Bacillati</taxon>
        <taxon>Bacillota</taxon>
        <taxon>Clostridia</taxon>
        <taxon>Lachnospirales</taxon>
        <taxon>Lachnospiraceae</taxon>
        <taxon>Enterocloster</taxon>
    </lineage>
</organism>
<dbReference type="EMBL" id="JBBMFM010000108">
    <property type="protein sequence ID" value="MEQ2427490.1"/>
    <property type="molecule type" value="Genomic_DNA"/>
</dbReference>
<comment type="caution">
    <text evidence="6">The sequence shown here is derived from an EMBL/GenBank/DDBJ whole genome shotgun (WGS) entry which is preliminary data.</text>
</comment>
<sequence>MHKTLKWCLVFGTALLLAAAMVTGCAGAGKTGDGKVKLSFQIWDTAQRNGMESVARAYMEQNPDVVIDVQVTSWDEYWTKLDAAAESNQLPDIFWMHTNQILKYADYGKLADVTDLYDEEDPDYYTEHFSEISLNNAKGSDGRIYGVPKDKDTVCLVYNREMFDNAGLTYPDGSWTWDDLTAASAAIHDRTGKYGFMAYADEQLGYWNFVYQAGGHILNQDKTKAGFTDPATRKGMEFYINLQKEPWCPDQKYFAETNPGTAFISEQGAMYLEGNWNLMSMMENNKNLEGKWDVAVLPKCPDPLNGDGRATISNGLCYATGAKGKKLEYAKDFLKFTGSEEGQRVQGLSGAAIPAYEGLEHTWVQAFDQFDYKLDVQKCVDMFPYGVQSVNNASRPNWKTQINDALLKIYSGEVSLDEGLAAMQKLVDEAKAP</sequence>
<evidence type="ECO:0000313" key="6">
    <source>
        <dbReference type="EMBL" id="MEQ2427490.1"/>
    </source>
</evidence>
<dbReference type="PANTHER" id="PTHR43649">
    <property type="entry name" value="ARABINOSE-BINDING PROTEIN-RELATED"/>
    <property type="match status" value="1"/>
</dbReference>
<comment type="similarity">
    <text evidence="2">Belongs to the bacterial solute-binding protein 1 family.</text>
</comment>
<evidence type="ECO:0000256" key="1">
    <source>
        <dbReference type="ARBA" id="ARBA00004196"/>
    </source>
</evidence>
<dbReference type="RefSeq" id="WP_349118544.1">
    <property type="nucleotide sequence ID" value="NZ_JBBMFM010000108.1"/>
</dbReference>
<evidence type="ECO:0000256" key="3">
    <source>
        <dbReference type="ARBA" id="ARBA00022448"/>
    </source>
</evidence>
<feature type="signal peptide" evidence="5">
    <location>
        <begin position="1"/>
        <end position="28"/>
    </location>
</feature>
<name>A0ABV1DAT9_9FIRM</name>
<dbReference type="CDD" id="cd13585">
    <property type="entry name" value="PBP2_TMBP_like"/>
    <property type="match status" value="1"/>
</dbReference>
<keyword evidence="7" id="KW-1185">Reference proteome</keyword>
<evidence type="ECO:0000256" key="5">
    <source>
        <dbReference type="SAM" id="SignalP"/>
    </source>
</evidence>
<keyword evidence="3" id="KW-0813">Transport</keyword>
<dbReference type="Proteomes" id="UP001454086">
    <property type="component" value="Unassembled WGS sequence"/>
</dbReference>
<gene>
    <name evidence="6" type="ORF">WMQ36_21205</name>
</gene>
<dbReference type="SUPFAM" id="SSF53850">
    <property type="entry name" value="Periplasmic binding protein-like II"/>
    <property type="match status" value="1"/>
</dbReference>
<evidence type="ECO:0000313" key="7">
    <source>
        <dbReference type="Proteomes" id="UP001454086"/>
    </source>
</evidence>
<dbReference type="Gene3D" id="3.40.190.10">
    <property type="entry name" value="Periplasmic binding protein-like II"/>
    <property type="match status" value="1"/>
</dbReference>